<comment type="subcellular location">
    <subcellularLocation>
        <location evidence="1">Nucleus</location>
    </subcellularLocation>
</comment>
<dbReference type="Pfam" id="PF05225">
    <property type="entry name" value="HTH_psq"/>
    <property type="match status" value="1"/>
</dbReference>
<dbReference type="SUPFAM" id="SSF46689">
    <property type="entry name" value="Homeodomain-like"/>
    <property type="match status" value="1"/>
</dbReference>
<dbReference type="InterPro" id="IPR007889">
    <property type="entry name" value="HTH_Psq"/>
</dbReference>
<sequence>MLYRSRGGGAAVGTAGYGAHLHKKDKTSTLGMTYQVAKAQVKSGELTVYRAAKVYGIPKPTLYMHVTDKRGTKGTPIGR</sequence>
<gene>
    <name evidence="3" type="ORF">PR048_012824</name>
</gene>
<evidence type="ECO:0000259" key="2">
    <source>
        <dbReference type="Pfam" id="PF05225"/>
    </source>
</evidence>
<evidence type="ECO:0000313" key="3">
    <source>
        <dbReference type="EMBL" id="KAJ8886612.1"/>
    </source>
</evidence>
<organism evidence="3 4">
    <name type="scientific">Dryococelus australis</name>
    <dbReference type="NCBI Taxonomy" id="614101"/>
    <lineage>
        <taxon>Eukaryota</taxon>
        <taxon>Metazoa</taxon>
        <taxon>Ecdysozoa</taxon>
        <taxon>Arthropoda</taxon>
        <taxon>Hexapoda</taxon>
        <taxon>Insecta</taxon>
        <taxon>Pterygota</taxon>
        <taxon>Neoptera</taxon>
        <taxon>Polyneoptera</taxon>
        <taxon>Phasmatodea</taxon>
        <taxon>Verophasmatodea</taxon>
        <taxon>Anareolatae</taxon>
        <taxon>Phasmatidae</taxon>
        <taxon>Eurycanthinae</taxon>
        <taxon>Dryococelus</taxon>
    </lineage>
</organism>
<comment type="caution">
    <text evidence="3">The sequence shown here is derived from an EMBL/GenBank/DDBJ whole genome shotgun (WGS) entry which is preliminary data.</text>
</comment>
<dbReference type="Gene3D" id="1.10.10.60">
    <property type="entry name" value="Homeodomain-like"/>
    <property type="match status" value="1"/>
</dbReference>
<accession>A0ABQ9HQV5</accession>
<reference evidence="3 4" key="1">
    <citation type="submission" date="2023-02" db="EMBL/GenBank/DDBJ databases">
        <title>LHISI_Scaffold_Assembly.</title>
        <authorList>
            <person name="Stuart O.P."/>
            <person name="Cleave R."/>
            <person name="Magrath M.J.L."/>
            <person name="Mikheyev A.S."/>
        </authorList>
    </citation>
    <scope>NUCLEOTIDE SEQUENCE [LARGE SCALE GENOMIC DNA]</scope>
    <source>
        <strain evidence="3">Daus_M_001</strain>
        <tissue evidence="3">Leg muscle</tissue>
    </source>
</reference>
<keyword evidence="4" id="KW-1185">Reference proteome</keyword>
<proteinExistence type="predicted"/>
<dbReference type="InterPro" id="IPR009057">
    <property type="entry name" value="Homeodomain-like_sf"/>
</dbReference>
<feature type="domain" description="HTH psq-type" evidence="2">
    <location>
        <begin position="41"/>
        <end position="67"/>
    </location>
</feature>
<dbReference type="EMBL" id="JARBHB010000004">
    <property type="protein sequence ID" value="KAJ8886612.1"/>
    <property type="molecule type" value="Genomic_DNA"/>
</dbReference>
<evidence type="ECO:0000256" key="1">
    <source>
        <dbReference type="ARBA" id="ARBA00004123"/>
    </source>
</evidence>
<dbReference type="Proteomes" id="UP001159363">
    <property type="component" value="Chromosome X"/>
</dbReference>
<evidence type="ECO:0000313" key="4">
    <source>
        <dbReference type="Proteomes" id="UP001159363"/>
    </source>
</evidence>
<protein>
    <recommendedName>
        <fullName evidence="2">HTH psq-type domain-containing protein</fullName>
    </recommendedName>
</protein>
<name>A0ABQ9HQV5_9NEOP</name>